<feature type="region of interest" description="Disordered" evidence="1">
    <location>
        <begin position="1"/>
        <end position="51"/>
    </location>
</feature>
<dbReference type="GO" id="GO:0006401">
    <property type="term" value="P:RNA catabolic process"/>
    <property type="evidence" value="ECO:0007669"/>
    <property type="project" value="TreeGrafter"/>
</dbReference>
<dbReference type="GO" id="GO:0005654">
    <property type="term" value="C:nucleoplasm"/>
    <property type="evidence" value="ECO:0007669"/>
    <property type="project" value="TreeGrafter"/>
</dbReference>
<evidence type="ECO:0000313" key="3">
    <source>
        <dbReference type="EMBL" id="CAD9981715.1"/>
    </source>
</evidence>
<proteinExistence type="predicted"/>
<sequence length="388" mass="43212">MASGAENGGDKNLIVALLGTQTTEANQRPAQNGRKDRPSLRLHHREDPSTNERRVYLVIEASESQPKISEKDLLNPVRNRLCEIQVLPPKTKDDKEPFSSFLIKSESTAQVVGNDKLYTITDVDPLFFLLPSDSTSESPEEKKSSDEHKNSNRQQWQPLDQILGPLDATLKSCLDPKQISHLYATMKLSPEESFYKFSPVKTLSWLTKKHEALQNCLLQQRRQHKTKDVNVANKSNAAFASGFRVAPQKQTIEGSKNDSASSNAGDTSKDQLSIVTAKEESIQIICSYLSEEWRTRFLNHLNVSSEVLQTTKQRAAKRVHSEVSKIVSISSVAAMSDVAAEAQGPPEKKPKKESFKSAGIQKLKKVNTTGMKTMSSFFKSSAPKKKTK</sequence>
<dbReference type="PANTHER" id="PTHR13383:SF11">
    <property type="entry name" value="RIBONUCLEASE H2 SUBUNIT B"/>
    <property type="match status" value="1"/>
</dbReference>
<feature type="domain" description="Ribonuclease H2 subunit B wHTH" evidence="2">
    <location>
        <begin position="144"/>
        <end position="296"/>
    </location>
</feature>
<dbReference type="PANTHER" id="PTHR13383">
    <property type="entry name" value="RIBONUCLEASE H2 SUBUNIT B"/>
    <property type="match status" value="1"/>
</dbReference>
<feature type="compositionally biased region" description="Basic and acidic residues" evidence="1">
    <location>
        <begin position="346"/>
        <end position="355"/>
    </location>
</feature>
<feature type="compositionally biased region" description="Polar residues" evidence="1">
    <location>
        <begin position="19"/>
        <end position="30"/>
    </location>
</feature>
<name>A0A7S3DU72_9STRA</name>
<dbReference type="InterPro" id="IPR019024">
    <property type="entry name" value="RNase_H2_suB_wHTH"/>
</dbReference>
<accession>A0A7S3DU72</accession>
<feature type="compositionally biased region" description="Basic and acidic residues" evidence="1">
    <location>
        <begin position="33"/>
        <end position="51"/>
    </location>
</feature>
<feature type="region of interest" description="Disordered" evidence="1">
    <location>
        <begin position="250"/>
        <end position="269"/>
    </location>
</feature>
<protein>
    <recommendedName>
        <fullName evidence="2">Ribonuclease H2 subunit B wHTH domain-containing protein</fullName>
    </recommendedName>
</protein>
<dbReference type="Pfam" id="PF09468">
    <property type="entry name" value="RNase_H2-Ydr279"/>
    <property type="match status" value="1"/>
</dbReference>
<dbReference type="InterPro" id="IPR040456">
    <property type="entry name" value="RNase_H2_suB"/>
</dbReference>
<feature type="region of interest" description="Disordered" evidence="1">
    <location>
        <begin position="131"/>
        <end position="156"/>
    </location>
</feature>
<dbReference type="GO" id="GO:0032299">
    <property type="term" value="C:ribonuclease H2 complex"/>
    <property type="evidence" value="ECO:0007669"/>
    <property type="project" value="InterPro"/>
</dbReference>
<feature type="compositionally biased region" description="Basic and acidic residues" evidence="1">
    <location>
        <begin position="139"/>
        <end position="150"/>
    </location>
</feature>
<feature type="region of interest" description="Disordered" evidence="1">
    <location>
        <begin position="339"/>
        <end position="360"/>
    </location>
</feature>
<dbReference type="AlphaFoldDB" id="A0A7S3DU72"/>
<gene>
    <name evidence="3" type="ORF">APAL1065_LOCUS20189</name>
</gene>
<dbReference type="EMBL" id="HBHT01030078">
    <property type="protein sequence ID" value="CAD9981715.1"/>
    <property type="molecule type" value="Transcribed_RNA"/>
</dbReference>
<organism evidence="3">
    <name type="scientific">Entomoneis paludosa</name>
    <dbReference type="NCBI Taxonomy" id="265537"/>
    <lineage>
        <taxon>Eukaryota</taxon>
        <taxon>Sar</taxon>
        <taxon>Stramenopiles</taxon>
        <taxon>Ochrophyta</taxon>
        <taxon>Bacillariophyta</taxon>
        <taxon>Bacillariophyceae</taxon>
        <taxon>Bacillariophycidae</taxon>
        <taxon>Entomoneidaceae</taxon>
        <taxon>Entomoneis</taxon>
    </lineage>
</organism>
<evidence type="ECO:0000259" key="2">
    <source>
        <dbReference type="Pfam" id="PF09468"/>
    </source>
</evidence>
<evidence type="ECO:0000256" key="1">
    <source>
        <dbReference type="SAM" id="MobiDB-lite"/>
    </source>
</evidence>
<dbReference type="Gene3D" id="1.10.20.120">
    <property type="match status" value="1"/>
</dbReference>
<reference evidence="3" key="1">
    <citation type="submission" date="2021-01" db="EMBL/GenBank/DDBJ databases">
        <authorList>
            <person name="Corre E."/>
            <person name="Pelletier E."/>
            <person name="Niang G."/>
            <person name="Scheremetjew M."/>
            <person name="Finn R."/>
            <person name="Kale V."/>
            <person name="Holt S."/>
            <person name="Cochrane G."/>
            <person name="Meng A."/>
            <person name="Brown T."/>
            <person name="Cohen L."/>
        </authorList>
    </citation>
    <scope>NUCLEOTIDE SEQUENCE</scope>
    <source>
        <strain evidence="3">CCMP125</strain>
    </source>
</reference>